<keyword evidence="1" id="KW-0732">Signal</keyword>
<name>A0AAV9P710_9PEZI</name>
<feature type="chain" id="PRO_5043687369" evidence="1">
    <location>
        <begin position="20"/>
        <end position="185"/>
    </location>
</feature>
<dbReference type="EMBL" id="JAVRRT010000009">
    <property type="protein sequence ID" value="KAK5168839.1"/>
    <property type="molecule type" value="Genomic_DNA"/>
</dbReference>
<sequence length="185" mass="20053">MKLPLCLAAIASSFILAEAAPSDDMENLRTSCENAASVLNASLNSTAAMDTAGLVQNITWQLGASRANLAFMNTTSTTNGTSNTTNSLNSPYFDYVHSIYTFSEAVMRRGRIYHLEMNLPVYNSLKGLAIGVQAYGMQLRAAGMISPHATIRTFTAGSSIVDAESVWANNANFPGRLKRHVRLRR</sequence>
<protein>
    <submittedName>
        <fullName evidence="2">Uncharacterized protein</fullName>
    </submittedName>
</protein>
<comment type="caution">
    <text evidence="2">The sequence shown here is derived from an EMBL/GenBank/DDBJ whole genome shotgun (WGS) entry which is preliminary data.</text>
</comment>
<dbReference type="GeneID" id="89927488"/>
<reference evidence="2 3" key="1">
    <citation type="submission" date="2023-08" db="EMBL/GenBank/DDBJ databases">
        <title>Black Yeasts Isolated from many extreme environments.</title>
        <authorList>
            <person name="Coleine C."/>
            <person name="Stajich J.E."/>
            <person name="Selbmann L."/>
        </authorList>
    </citation>
    <scope>NUCLEOTIDE SEQUENCE [LARGE SCALE GENOMIC DNA]</scope>
    <source>
        <strain evidence="2 3">CCFEE 5935</strain>
    </source>
</reference>
<dbReference type="RefSeq" id="XP_064658305.1">
    <property type="nucleotide sequence ID" value="XM_064803390.1"/>
</dbReference>
<evidence type="ECO:0000256" key="1">
    <source>
        <dbReference type="SAM" id="SignalP"/>
    </source>
</evidence>
<evidence type="ECO:0000313" key="3">
    <source>
        <dbReference type="Proteomes" id="UP001337655"/>
    </source>
</evidence>
<dbReference type="Proteomes" id="UP001337655">
    <property type="component" value="Unassembled WGS sequence"/>
</dbReference>
<accession>A0AAV9P710</accession>
<evidence type="ECO:0000313" key="2">
    <source>
        <dbReference type="EMBL" id="KAK5168839.1"/>
    </source>
</evidence>
<organism evidence="2 3">
    <name type="scientific">Saxophila tyrrhenica</name>
    <dbReference type="NCBI Taxonomy" id="1690608"/>
    <lineage>
        <taxon>Eukaryota</taxon>
        <taxon>Fungi</taxon>
        <taxon>Dikarya</taxon>
        <taxon>Ascomycota</taxon>
        <taxon>Pezizomycotina</taxon>
        <taxon>Dothideomycetes</taxon>
        <taxon>Dothideomycetidae</taxon>
        <taxon>Mycosphaerellales</taxon>
        <taxon>Extremaceae</taxon>
        <taxon>Saxophila</taxon>
    </lineage>
</organism>
<gene>
    <name evidence="2" type="ORF">LTR77_006148</name>
</gene>
<feature type="signal peptide" evidence="1">
    <location>
        <begin position="1"/>
        <end position="19"/>
    </location>
</feature>
<dbReference type="AlphaFoldDB" id="A0AAV9P710"/>
<keyword evidence="3" id="KW-1185">Reference proteome</keyword>
<proteinExistence type="predicted"/>